<dbReference type="KEGG" id="nue:C5F50_07050"/>
<proteinExistence type="predicted"/>
<keyword evidence="2" id="KW-1185">Reference proteome</keyword>
<evidence type="ECO:0000313" key="2">
    <source>
        <dbReference type="Proteomes" id="UP000509478"/>
    </source>
</evidence>
<evidence type="ECO:0000313" key="1">
    <source>
        <dbReference type="EMBL" id="QLH06857.1"/>
    </source>
</evidence>
<name>A0A7D5R6D9_9ARCH</name>
<dbReference type="Proteomes" id="UP000509478">
    <property type="component" value="Chromosome"/>
</dbReference>
<gene>
    <name evidence="1" type="ORF">C5F50_07050</name>
</gene>
<organism evidence="1 2">
    <name type="scientific">Nitrosopumilus ureiphilus</name>
    <dbReference type="NCBI Taxonomy" id="1470067"/>
    <lineage>
        <taxon>Archaea</taxon>
        <taxon>Nitrososphaerota</taxon>
        <taxon>Nitrososphaeria</taxon>
        <taxon>Nitrosopumilales</taxon>
        <taxon>Nitrosopumilaceae</taxon>
        <taxon>Nitrosopumilus</taxon>
    </lineage>
</organism>
<reference evidence="1 2" key="1">
    <citation type="submission" date="2018-02" db="EMBL/GenBank/DDBJ databases">
        <title>Complete genome of Nitrosopumilus ureaphilus PS0.</title>
        <authorList>
            <person name="Qin W."/>
            <person name="Zheng Y."/>
            <person name="Stahl D.A."/>
        </authorList>
    </citation>
    <scope>NUCLEOTIDE SEQUENCE [LARGE SCALE GENOMIC DNA]</scope>
    <source>
        <strain evidence="1 2">PS0</strain>
    </source>
</reference>
<dbReference type="EMBL" id="CP026995">
    <property type="protein sequence ID" value="QLH06857.1"/>
    <property type="molecule type" value="Genomic_DNA"/>
</dbReference>
<sequence length="112" mass="12314">MESMIVKDLISINDRNSMTSQIVIDSNRHLVFVSDKISGILSVISGNKRKVIDLLDVGVSGKLNIAMMMDERIPQYPTISKQGGDKLIDLGIDVHKKKCIATIKANSTTDDI</sequence>
<accession>A0A7D5R6D9</accession>
<dbReference type="AlphaFoldDB" id="A0A7D5R6D9"/>
<protein>
    <submittedName>
        <fullName evidence="1">Uncharacterized protein</fullName>
    </submittedName>
</protein>